<gene>
    <name evidence="1" type="ORF">CTRU02_204094</name>
</gene>
<organism evidence="1 2">
    <name type="scientific">Colletotrichum truncatum</name>
    <name type="common">Anthracnose fungus</name>
    <name type="synonym">Colletotrichum capsici</name>
    <dbReference type="NCBI Taxonomy" id="5467"/>
    <lineage>
        <taxon>Eukaryota</taxon>
        <taxon>Fungi</taxon>
        <taxon>Dikarya</taxon>
        <taxon>Ascomycota</taxon>
        <taxon>Pezizomycotina</taxon>
        <taxon>Sordariomycetes</taxon>
        <taxon>Hypocreomycetidae</taxon>
        <taxon>Glomerellales</taxon>
        <taxon>Glomerellaceae</taxon>
        <taxon>Colletotrichum</taxon>
        <taxon>Colletotrichum truncatum species complex</taxon>
    </lineage>
</organism>
<name>A0ACC3ZB55_COLTU</name>
<proteinExistence type="predicted"/>
<sequence length="160" mass="16669">MASGIILVQPAAASYRVAETGDSHGALVGVLAMVISGVCVALAGVLMETILKTPNKFVARNAQLAAYSCFCAVVGVLARPASIMTGSGNNYQISFFHGYHSMVWIFVLLQAAGGFIVAWSVRTTSTVAKNYAQAVGFLIASVGPTLLSSKDVPHLVSQHP</sequence>
<comment type="caution">
    <text evidence="1">The sequence shown here is derived from an EMBL/GenBank/DDBJ whole genome shotgun (WGS) entry which is preliminary data.</text>
</comment>
<keyword evidence="2" id="KW-1185">Reference proteome</keyword>
<dbReference type="Proteomes" id="UP000805649">
    <property type="component" value="Unassembled WGS sequence"/>
</dbReference>
<reference evidence="1 2" key="1">
    <citation type="journal article" date="2020" name="Phytopathology">
        <title>Genome Sequence Resources of Colletotrichum truncatum, C. plurivorum, C. musicola, and C. sojae: Four Species Pathogenic to Soybean (Glycine max).</title>
        <authorList>
            <person name="Rogerio F."/>
            <person name="Boufleur T.R."/>
            <person name="Ciampi-Guillardi M."/>
            <person name="Sukno S.A."/>
            <person name="Thon M.R."/>
            <person name="Massola Junior N.S."/>
            <person name="Baroncelli R."/>
        </authorList>
    </citation>
    <scope>NUCLEOTIDE SEQUENCE [LARGE SCALE GENOMIC DNA]</scope>
    <source>
        <strain evidence="1 2">CMES1059</strain>
    </source>
</reference>
<accession>A0ACC3ZB55</accession>
<dbReference type="EMBL" id="VUJX02000002">
    <property type="protein sequence ID" value="KAL0941331.1"/>
    <property type="molecule type" value="Genomic_DNA"/>
</dbReference>
<evidence type="ECO:0000313" key="2">
    <source>
        <dbReference type="Proteomes" id="UP000805649"/>
    </source>
</evidence>
<evidence type="ECO:0000313" key="1">
    <source>
        <dbReference type="EMBL" id="KAL0941331.1"/>
    </source>
</evidence>
<protein>
    <submittedName>
        <fullName evidence="1">UDP-galactose transporter 1</fullName>
    </submittedName>
</protein>